<dbReference type="Gene3D" id="1.20.120.1430">
    <property type="entry name" value="HP0721 helical bundle"/>
    <property type="match status" value="1"/>
</dbReference>
<feature type="signal peptide" evidence="1">
    <location>
        <begin position="1"/>
        <end position="21"/>
    </location>
</feature>
<keyword evidence="3" id="KW-1185">Reference proteome</keyword>
<proteinExistence type="predicted"/>
<protein>
    <recommendedName>
        <fullName evidence="4">DUF1104 domain-containing protein</fullName>
    </recommendedName>
</protein>
<dbReference type="AlphaFoldDB" id="A0A3D8IBR1"/>
<name>A0A3D8IBR1_9HELI</name>
<comment type="caution">
    <text evidence="2">The sequence shown here is derived from an EMBL/GenBank/DDBJ whole genome shotgun (WGS) entry which is preliminary data.</text>
</comment>
<dbReference type="RefSeq" id="WP_115552052.1">
    <property type="nucleotide sequence ID" value="NZ_CAOUPK010000010.1"/>
</dbReference>
<accession>A0A3D8IBR1</accession>
<sequence>MKTKTILSLALIGTLISGALAADYSKASNEELIKLSGKVAPKDYPDYRMEIHKRMQEMKVKDARVFRDRLRESHQNAYGNMTHKEYLEHHNALCEEVQRRLDTMSESQARESGLIGYGYSHHRGYRGEYGQAGNKNYRNCYNRGGYHHFW</sequence>
<reference evidence="2 3" key="1">
    <citation type="submission" date="2018-04" db="EMBL/GenBank/DDBJ databases">
        <title>Novel Campyloabacter and Helicobacter Species and Strains.</title>
        <authorList>
            <person name="Mannion A.J."/>
            <person name="Shen Z."/>
            <person name="Fox J.G."/>
        </authorList>
    </citation>
    <scope>NUCLEOTIDE SEQUENCE [LARGE SCALE GENOMIC DNA]</scope>
    <source>
        <strain evidence="2 3">MIT 99-5101</strain>
    </source>
</reference>
<keyword evidence="1" id="KW-0732">Signal</keyword>
<dbReference type="EMBL" id="NXLS01000009">
    <property type="protein sequence ID" value="RDU61991.1"/>
    <property type="molecule type" value="Genomic_DNA"/>
</dbReference>
<organism evidence="2 3">
    <name type="scientific">Helicobacter ganmani</name>
    <dbReference type="NCBI Taxonomy" id="60246"/>
    <lineage>
        <taxon>Bacteria</taxon>
        <taxon>Pseudomonadati</taxon>
        <taxon>Campylobacterota</taxon>
        <taxon>Epsilonproteobacteria</taxon>
        <taxon>Campylobacterales</taxon>
        <taxon>Helicobacteraceae</taxon>
        <taxon>Helicobacter</taxon>
    </lineage>
</organism>
<dbReference type="InterPro" id="IPR038310">
    <property type="entry name" value="DUF1104_sf"/>
</dbReference>
<evidence type="ECO:0000313" key="3">
    <source>
        <dbReference type="Proteomes" id="UP000256650"/>
    </source>
</evidence>
<evidence type="ECO:0000256" key="1">
    <source>
        <dbReference type="SAM" id="SignalP"/>
    </source>
</evidence>
<evidence type="ECO:0000313" key="2">
    <source>
        <dbReference type="EMBL" id="RDU61991.1"/>
    </source>
</evidence>
<gene>
    <name evidence="2" type="ORF">CQA43_07880</name>
</gene>
<dbReference type="Proteomes" id="UP000256650">
    <property type="component" value="Unassembled WGS sequence"/>
</dbReference>
<feature type="chain" id="PRO_5017573173" description="DUF1104 domain-containing protein" evidence="1">
    <location>
        <begin position="22"/>
        <end position="150"/>
    </location>
</feature>
<dbReference type="Pfam" id="PF06518">
    <property type="entry name" value="DUF1104"/>
    <property type="match status" value="1"/>
</dbReference>
<dbReference type="InterPro" id="IPR009488">
    <property type="entry name" value="DUF1104"/>
</dbReference>
<evidence type="ECO:0008006" key="4">
    <source>
        <dbReference type="Google" id="ProtNLM"/>
    </source>
</evidence>
<dbReference type="GeneID" id="82536199"/>
<dbReference type="OrthoDB" id="5328408at2"/>